<protein>
    <submittedName>
        <fullName evidence="1">Uncharacterized protein</fullName>
    </submittedName>
</protein>
<evidence type="ECO:0000313" key="1">
    <source>
        <dbReference type="EMBL" id="WDZ82846.1"/>
    </source>
</evidence>
<accession>A0ABY7ZJ87</accession>
<dbReference type="RefSeq" id="WP_275029194.1">
    <property type="nucleotide sequence ID" value="NZ_CP118615.1"/>
</dbReference>
<keyword evidence="2" id="KW-1185">Reference proteome</keyword>
<proteinExistence type="predicted"/>
<gene>
    <name evidence="1" type="ORF">PVK37_20495</name>
</gene>
<dbReference type="Proteomes" id="UP001219605">
    <property type="component" value="Chromosome"/>
</dbReference>
<sequence length="166" mass="18208">MTEQVPAPLPDRIGHIGGVESLTLDGVRYYFGFDFSSDLVLSPLIDDPAVMAAFASRHMRQRTGTHDEAYWADLVAWAETESSLVPTEEDRRFTTESIRANRLTPGNHLRYLLAAATSWDGSLTSSPEAGSAYRRPGLTEDEAHLECAAAAVPGNWSLLFDPLRAT</sequence>
<reference evidence="1 2" key="1">
    <citation type="submission" date="2023-02" db="EMBL/GenBank/DDBJ databases">
        <authorList>
            <person name="Mo P."/>
        </authorList>
    </citation>
    <scope>NUCLEOTIDE SEQUENCE [LARGE SCALE GENOMIC DNA]</scope>
    <source>
        <strain evidence="1 2">HUAS 3</strain>
    </source>
</reference>
<dbReference type="EMBL" id="CP118615">
    <property type="protein sequence ID" value="WDZ82846.1"/>
    <property type="molecule type" value="Genomic_DNA"/>
</dbReference>
<organism evidence="1 2">
    <name type="scientific">Micromonospora cathayae</name>
    <dbReference type="NCBI Taxonomy" id="3028804"/>
    <lineage>
        <taxon>Bacteria</taxon>
        <taxon>Bacillati</taxon>
        <taxon>Actinomycetota</taxon>
        <taxon>Actinomycetes</taxon>
        <taxon>Micromonosporales</taxon>
        <taxon>Micromonosporaceae</taxon>
        <taxon>Micromonospora</taxon>
    </lineage>
</organism>
<evidence type="ECO:0000313" key="2">
    <source>
        <dbReference type="Proteomes" id="UP001219605"/>
    </source>
</evidence>
<name>A0ABY7ZJ87_9ACTN</name>